<reference evidence="2 3" key="1">
    <citation type="submission" date="2022-12" db="EMBL/GenBank/DDBJ databases">
        <title>Chromosome-level genome of Tegillarca granosa.</title>
        <authorList>
            <person name="Kim J."/>
        </authorList>
    </citation>
    <scope>NUCLEOTIDE SEQUENCE [LARGE SCALE GENOMIC DNA]</scope>
    <source>
        <strain evidence="2">Teg-2019</strain>
        <tissue evidence="2">Adductor muscle</tissue>
    </source>
</reference>
<keyword evidence="3" id="KW-1185">Reference proteome</keyword>
<evidence type="ECO:0000313" key="2">
    <source>
        <dbReference type="EMBL" id="KAJ8309969.1"/>
    </source>
</evidence>
<accession>A0ABQ9EXT5</accession>
<organism evidence="2 3">
    <name type="scientific">Tegillarca granosa</name>
    <name type="common">Malaysian cockle</name>
    <name type="synonym">Anadara granosa</name>
    <dbReference type="NCBI Taxonomy" id="220873"/>
    <lineage>
        <taxon>Eukaryota</taxon>
        <taxon>Metazoa</taxon>
        <taxon>Spiralia</taxon>
        <taxon>Lophotrochozoa</taxon>
        <taxon>Mollusca</taxon>
        <taxon>Bivalvia</taxon>
        <taxon>Autobranchia</taxon>
        <taxon>Pteriomorphia</taxon>
        <taxon>Arcoida</taxon>
        <taxon>Arcoidea</taxon>
        <taxon>Arcidae</taxon>
        <taxon>Tegillarca</taxon>
    </lineage>
</organism>
<feature type="region of interest" description="Disordered" evidence="1">
    <location>
        <begin position="96"/>
        <end position="130"/>
    </location>
</feature>
<dbReference type="EMBL" id="JARBDR010000640">
    <property type="protein sequence ID" value="KAJ8309969.1"/>
    <property type="molecule type" value="Genomic_DNA"/>
</dbReference>
<feature type="compositionally biased region" description="Basic and acidic residues" evidence="1">
    <location>
        <begin position="121"/>
        <end position="130"/>
    </location>
</feature>
<feature type="compositionally biased region" description="Basic and acidic residues" evidence="1">
    <location>
        <begin position="96"/>
        <end position="112"/>
    </location>
</feature>
<sequence length="191" mass="21515">MTNAPVRHKVTNVLLRHKVTNVLVRHKMTYSDTSSGDKCSNDEHFRINFSIMGGVKLVFPLSKGMKFGQADTFTLSPNSPKMKPMKHSKTSIAKIIEGKKDEKGDHKDEKHPKKDTKKSKEKLNKEESSKLLLKDDSTKITTQQIERARRLSQLVEDINLQSVRGRRISKYKTLDQVVLAALGGGISTIDT</sequence>
<evidence type="ECO:0000256" key="1">
    <source>
        <dbReference type="SAM" id="MobiDB-lite"/>
    </source>
</evidence>
<dbReference type="Proteomes" id="UP001217089">
    <property type="component" value="Unassembled WGS sequence"/>
</dbReference>
<name>A0ABQ9EXT5_TEGGR</name>
<proteinExistence type="predicted"/>
<evidence type="ECO:0000313" key="3">
    <source>
        <dbReference type="Proteomes" id="UP001217089"/>
    </source>
</evidence>
<gene>
    <name evidence="2" type="ORF">KUTeg_011834</name>
</gene>
<comment type="caution">
    <text evidence="2">The sequence shown here is derived from an EMBL/GenBank/DDBJ whole genome shotgun (WGS) entry which is preliminary data.</text>
</comment>
<protein>
    <submittedName>
        <fullName evidence="2">Uncharacterized protein</fullName>
    </submittedName>
</protein>